<sequence length="200" mass="22384">MTRILKLFIAAIVFSVSASAQGSASLTIDKSKQSAQSITLPDNSDLVKDFLEDLIKNSGGKAKRSDGYLYGQGIKSAELEGTKKVNAYFDIGKTKNDGREISVVTLVVKDDNEKFASDTLNADLYRSAGKWLNSFQMKMEVYKRDREIASLTAQLKDVNKELSALRKRVRNNKDDNIAAIKDNEKKLDDLTRRLEELQKN</sequence>
<proteinExistence type="predicted"/>
<feature type="coiled-coil region" evidence="1">
    <location>
        <begin position="148"/>
        <end position="200"/>
    </location>
</feature>
<dbReference type="Proteomes" id="UP000628448">
    <property type="component" value="Unassembled WGS sequence"/>
</dbReference>
<feature type="chain" id="PRO_5037711045" evidence="2">
    <location>
        <begin position="21"/>
        <end position="200"/>
    </location>
</feature>
<feature type="signal peptide" evidence="2">
    <location>
        <begin position="1"/>
        <end position="20"/>
    </location>
</feature>
<keyword evidence="4" id="KW-1185">Reference proteome</keyword>
<organism evidence="3 4">
    <name type="scientific">Panacibacter microcysteis</name>
    <dbReference type="NCBI Taxonomy" id="2793269"/>
    <lineage>
        <taxon>Bacteria</taxon>
        <taxon>Pseudomonadati</taxon>
        <taxon>Bacteroidota</taxon>
        <taxon>Chitinophagia</taxon>
        <taxon>Chitinophagales</taxon>
        <taxon>Chitinophagaceae</taxon>
        <taxon>Panacibacter</taxon>
    </lineage>
</organism>
<gene>
    <name evidence="3" type="ORF">I5907_09895</name>
</gene>
<evidence type="ECO:0000256" key="2">
    <source>
        <dbReference type="SAM" id="SignalP"/>
    </source>
</evidence>
<name>A0A931EA67_9BACT</name>
<comment type="caution">
    <text evidence="3">The sequence shown here is derived from an EMBL/GenBank/DDBJ whole genome shotgun (WGS) entry which is preliminary data.</text>
</comment>
<evidence type="ECO:0000313" key="3">
    <source>
        <dbReference type="EMBL" id="MBG9376546.1"/>
    </source>
</evidence>
<protein>
    <submittedName>
        <fullName evidence="3">Uncharacterized protein</fullName>
    </submittedName>
</protein>
<dbReference type="EMBL" id="JADWYR010000001">
    <property type="protein sequence ID" value="MBG9376546.1"/>
    <property type="molecule type" value="Genomic_DNA"/>
</dbReference>
<accession>A0A931EA67</accession>
<keyword evidence="1" id="KW-0175">Coiled coil</keyword>
<evidence type="ECO:0000256" key="1">
    <source>
        <dbReference type="SAM" id="Coils"/>
    </source>
</evidence>
<reference evidence="3" key="1">
    <citation type="submission" date="2020-11" db="EMBL/GenBank/DDBJ databases">
        <title>Bacterial whole genome sequence for Panacibacter sp. DH6.</title>
        <authorList>
            <person name="Le V."/>
            <person name="Ko S."/>
            <person name="Ahn C.-Y."/>
            <person name="Oh H.-M."/>
        </authorList>
    </citation>
    <scope>NUCLEOTIDE SEQUENCE</scope>
    <source>
        <strain evidence="3">DH6</strain>
    </source>
</reference>
<dbReference type="AlphaFoldDB" id="A0A931EA67"/>
<evidence type="ECO:0000313" key="4">
    <source>
        <dbReference type="Proteomes" id="UP000628448"/>
    </source>
</evidence>
<dbReference type="RefSeq" id="WP_196990553.1">
    <property type="nucleotide sequence ID" value="NZ_JADWYR010000001.1"/>
</dbReference>
<keyword evidence="2" id="KW-0732">Signal</keyword>